<feature type="domain" description="C2" evidence="1">
    <location>
        <begin position="1"/>
        <end position="114"/>
    </location>
</feature>
<dbReference type="OrthoDB" id="5855668at2759"/>
<accession>A0A8S1WBG8</accession>
<evidence type="ECO:0000259" key="1">
    <source>
        <dbReference type="PROSITE" id="PS50004"/>
    </source>
</evidence>
<dbReference type="Pfam" id="PF00168">
    <property type="entry name" value="C2"/>
    <property type="match status" value="2"/>
</dbReference>
<keyword evidence="3" id="KW-1185">Reference proteome</keyword>
<dbReference type="InterPro" id="IPR010734">
    <property type="entry name" value="Copine_C"/>
</dbReference>
<dbReference type="SMART" id="SM00239">
    <property type="entry name" value="C2"/>
    <property type="match status" value="2"/>
</dbReference>
<dbReference type="InterPro" id="IPR037768">
    <property type="entry name" value="C2B_Copine"/>
</dbReference>
<dbReference type="PROSITE" id="PS50004">
    <property type="entry name" value="C2"/>
    <property type="match status" value="2"/>
</dbReference>
<dbReference type="Proteomes" id="UP000683925">
    <property type="component" value="Unassembled WGS sequence"/>
</dbReference>
<dbReference type="Pfam" id="PF07002">
    <property type="entry name" value="Copine"/>
    <property type="match status" value="1"/>
</dbReference>
<dbReference type="FunFam" id="2.60.40.150:FF:000309">
    <property type="entry name" value="Uncharacterized protein"/>
    <property type="match status" value="1"/>
</dbReference>
<dbReference type="EMBL" id="CAJJDP010000089">
    <property type="protein sequence ID" value="CAD8187578.1"/>
    <property type="molecule type" value="Genomic_DNA"/>
</dbReference>
<comment type="caution">
    <text evidence="2">The sequence shown here is derived from an EMBL/GenBank/DDBJ whole genome shotgun (WGS) entry which is preliminary data.</text>
</comment>
<dbReference type="PANTHER" id="PTHR10857:SF106">
    <property type="entry name" value="C2 DOMAIN-CONTAINING PROTEIN"/>
    <property type="match status" value="1"/>
</dbReference>
<dbReference type="GO" id="GO:0005886">
    <property type="term" value="C:plasma membrane"/>
    <property type="evidence" value="ECO:0007669"/>
    <property type="project" value="TreeGrafter"/>
</dbReference>
<dbReference type="FunFam" id="2.60.40.150:FF:000405">
    <property type="entry name" value="Uncharacterized protein"/>
    <property type="match status" value="1"/>
</dbReference>
<protein>
    <recommendedName>
        <fullName evidence="1">C2 domain-containing protein</fullName>
    </recommendedName>
</protein>
<evidence type="ECO:0000313" key="2">
    <source>
        <dbReference type="EMBL" id="CAD8187578.1"/>
    </source>
</evidence>
<evidence type="ECO:0000313" key="3">
    <source>
        <dbReference type="Proteomes" id="UP000683925"/>
    </source>
</evidence>
<dbReference type="InterPro" id="IPR045052">
    <property type="entry name" value="Copine"/>
</dbReference>
<dbReference type="GO" id="GO:0071277">
    <property type="term" value="P:cellular response to calcium ion"/>
    <property type="evidence" value="ECO:0007669"/>
    <property type="project" value="TreeGrafter"/>
</dbReference>
<dbReference type="GO" id="GO:0005544">
    <property type="term" value="F:calcium-dependent phospholipid binding"/>
    <property type="evidence" value="ECO:0007669"/>
    <property type="project" value="InterPro"/>
</dbReference>
<gene>
    <name evidence="2" type="ORF">POCTA_138.1.T0900162</name>
</gene>
<name>A0A8S1WBG8_PAROT</name>
<dbReference type="PANTHER" id="PTHR10857">
    <property type="entry name" value="COPINE"/>
    <property type="match status" value="1"/>
</dbReference>
<dbReference type="InterPro" id="IPR000008">
    <property type="entry name" value="C2_dom"/>
</dbReference>
<reference evidence="2" key="1">
    <citation type="submission" date="2021-01" db="EMBL/GenBank/DDBJ databases">
        <authorList>
            <consortium name="Genoscope - CEA"/>
            <person name="William W."/>
        </authorList>
    </citation>
    <scope>NUCLEOTIDE SEQUENCE</scope>
</reference>
<feature type="domain" description="C2" evidence="1">
    <location>
        <begin position="117"/>
        <end position="246"/>
    </location>
</feature>
<sequence length="507" mass="58953">MQQIYHPDERINIELFLAARQLPNLEFFSKSDPYLELYYLIPGQQEVFLGKTEVADCNLDPNWEQTFNVEYQPELTQILKFQIFDQNRMGREFMGDAQTTIKDILQQKNSLISLQIKKFEKEAGILICKAVKFKESNHFVQWQFSGINLKKMDGIFGKTDPFLKFYLFTEGVWCHVYQTEYLKDNLNPQWKQFEVSLQRLCFNDENKKFKVECVDKHEKGKYNQIVGSFETTIDEIFNKNIDSFQLIQPKGGPSGIIKIVNKKKIHRPNFDDFINQGTTFNIIIGIDYSSHNGVPQFPDSLHTYIEKNNIYQQALNDIAKVLEDYNINKLLALYGMGAEPQFSNYNGIGYQTLFPLTGNFQNPQVIGYQEAVKTYQNRLREIVFKGDLQLEDFIKYLQTIAENNATKLIYTIAVILGQEQITDLKQVQNLILSGSKLPCSLIYVGVGDNNFKEIKQITHLIDSQDPPLRNNFSFYQYQENLASCILKKNLMNDLPKQVVSYHQQLIL</sequence>
<organism evidence="2 3">
    <name type="scientific">Paramecium octaurelia</name>
    <dbReference type="NCBI Taxonomy" id="43137"/>
    <lineage>
        <taxon>Eukaryota</taxon>
        <taxon>Sar</taxon>
        <taxon>Alveolata</taxon>
        <taxon>Ciliophora</taxon>
        <taxon>Intramacronucleata</taxon>
        <taxon>Oligohymenophorea</taxon>
        <taxon>Peniculida</taxon>
        <taxon>Parameciidae</taxon>
        <taxon>Paramecium</taxon>
    </lineage>
</organism>
<dbReference type="CDD" id="cd04047">
    <property type="entry name" value="C2B_Copine"/>
    <property type="match status" value="1"/>
</dbReference>
<dbReference type="AlphaFoldDB" id="A0A8S1WBG8"/>
<dbReference type="OMA" id="CKAVKFK"/>
<proteinExistence type="predicted"/>